<evidence type="ECO:0000259" key="9">
    <source>
        <dbReference type="Pfam" id="PF22700"/>
    </source>
</evidence>
<dbReference type="NCBIfam" id="TIGR01240">
    <property type="entry name" value="mevDPdecarb"/>
    <property type="match status" value="1"/>
</dbReference>
<keyword evidence="6" id="KW-0443">Lipid metabolism</keyword>
<evidence type="ECO:0000256" key="7">
    <source>
        <dbReference type="ARBA" id="ARBA00023239"/>
    </source>
</evidence>
<evidence type="ECO:0000256" key="5">
    <source>
        <dbReference type="ARBA" id="ARBA00022840"/>
    </source>
</evidence>
<evidence type="ECO:0000256" key="4">
    <source>
        <dbReference type="ARBA" id="ARBA00022741"/>
    </source>
</evidence>
<sequence length="334" mass="35990">MKKITAVAGANIALIKYWGMQNAERVLPANPSISMTLRHCVSHCTVAPQDDPTSDDQVEWLNDAGDLEPAAPMFRDGVLRHIERLRRHTHKSGALRVATTNNFPTGAGIASSASGFGALTVATCAALGWSANPAELSRFARLSGSGSAARSVLGGFVEWPSDPRDPESAARQFAPPDHWPLCDLVAVIDPAHKAVSSLEGHRRAPSSPYYTRRLEVLPDRTRRVRDALLAHDFTHFAQAVEEEAIDLHLIAMSARPPMFYWQPGTVAVLDAVRCLRADGLNACATIDAGPNVHVLCIAAHAGQVQQALTEVPGVRTIIADKVGDGPRFADKHLF</sequence>
<dbReference type="SUPFAM" id="SSF54211">
    <property type="entry name" value="Ribosomal protein S5 domain 2-like"/>
    <property type="match status" value="1"/>
</dbReference>
<dbReference type="InterPro" id="IPR029765">
    <property type="entry name" value="Mev_diP_decarb"/>
</dbReference>
<dbReference type="InterPro" id="IPR005935">
    <property type="entry name" value="Mev_decarb"/>
</dbReference>
<comment type="similarity">
    <text evidence="1">Belongs to the diphosphomevalonate decarboxylase family.</text>
</comment>
<keyword evidence="11" id="KW-1185">Reference proteome</keyword>
<dbReference type="Gene3D" id="3.30.70.890">
    <property type="entry name" value="GHMP kinase, C-terminal domain"/>
    <property type="match status" value="1"/>
</dbReference>
<dbReference type="InterPro" id="IPR041431">
    <property type="entry name" value="Mvd1_C"/>
</dbReference>
<dbReference type="InterPro" id="IPR014721">
    <property type="entry name" value="Ribsml_uS5_D2-typ_fold_subgr"/>
</dbReference>
<comment type="caution">
    <text evidence="10">The sequence shown here is derived from an EMBL/GenBank/DDBJ whole genome shotgun (WGS) entry which is preliminary data.</text>
</comment>
<dbReference type="Gene3D" id="3.30.230.10">
    <property type="match status" value="1"/>
</dbReference>
<dbReference type="InterPro" id="IPR036554">
    <property type="entry name" value="GHMP_kinase_C_sf"/>
</dbReference>
<dbReference type="InterPro" id="IPR053859">
    <property type="entry name" value="MVD-like_N"/>
</dbReference>
<name>A0ABW8ILN8_9GAMM</name>
<evidence type="ECO:0000256" key="2">
    <source>
        <dbReference type="ARBA" id="ARBA00012296"/>
    </source>
</evidence>
<dbReference type="GO" id="GO:0004163">
    <property type="term" value="F:diphosphomevalonate decarboxylase activity"/>
    <property type="evidence" value="ECO:0007669"/>
    <property type="project" value="UniProtKB-EC"/>
</dbReference>
<dbReference type="PANTHER" id="PTHR10977">
    <property type="entry name" value="DIPHOSPHOMEVALONATE DECARBOXYLASE"/>
    <property type="match status" value="1"/>
</dbReference>
<evidence type="ECO:0000259" key="8">
    <source>
        <dbReference type="Pfam" id="PF18376"/>
    </source>
</evidence>
<evidence type="ECO:0000256" key="3">
    <source>
        <dbReference type="ARBA" id="ARBA00022516"/>
    </source>
</evidence>
<protein>
    <recommendedName>
        <fullName evidence="2">diphosphomevalonate decarboxylase</fullName>
        <ecNumber evidence="2">4.1.1.33</ecNumber>
    </recommendedName>
</protein>
<dbReference type="Proteomes" id="UP001620409">
    <property type="component" value="Unassembled WGS sequence"/>
</dbReference>
<feature type="domain" description="Mvd1 C-terminal" evidence="8">
    <location>
        <begin position="184"/>
        <end position="311"/>
    </location>
</feature>
<dbReference type="PANTHER" id="PTHR10977:SF3">
    <property type="entry name" value="DIPHOSPHOMEVALONATE DECARBOXYLASE"/>
    <property type="match status" value="1"/>
</dbReference>
<reference evidence="10 11" key="1">
    <citation type="submission" date="2020-10" db="EMBL/GenBank/DDBJ databases">
        <title>Phylogeny of dyella-like bacteria.</title>
        <authorList>
            <person name="Fu J."/>
        </authorList>
    </citation>
    <scope>NUCLEOTIDE SEQUENCE [LARGE SCALE GENOMIC DNA]</scope>
    <source>
        <strain evidence="10 11">DHG40</strain>
    </source>
</reference>
<evidence type="ECO:0000313" key="11">
    <source>
        <dbReference type="Proteomes" id="UP001620409"/>
    </source>
</evidence>
<dbReference type="EMBL" id="JADIKI010000023">
    <property type="protein sequence ID" value="MFK2856132.1"/>
    <property type="molecule type" value="Genomic_DNA"/>
</dbReference>
<dbReference type="Pfam" id="PF18376">
    <property type="entry name" value="MDD_C"/>
    <property type="match status" value="1"/>
</dbReference>
<dbReference type="Pfam" id="PF22700">
    <property type="entry name" value="MVD-like_N"/>
    <property type="match status" value="1"/>
</dbReference>
<dbReference type="EC" id="4.1.1.33" evidence="2"/>
<proteinExistence type="inferred from homology"/>
<dbReference type="InterPro" id="IPR020568">
    <property type="entry name" value="Ribosomal_Su5_D2-typ_SF"/>
</dbReference>
<dbReference type="SUPFAM" id="SSF55060">
    <property type="entry name" value="GHMP Kinase, C-terminal domain"/>
    <property type="match status" value="1"/>
</dbReference>
<evidence type="ECO:0000313" key="10">
    <source>
        <dbReference type="EMBL" id="MFK2856132.1"/>
    </source>
</evidence>
<keyword evidence="5" id="KW-0067">ATP-binding</keyword>
<evidence type="ECO:0000256" key="1">
    <source>
        <dbReference type="ARBA" id="ARBA00008831"/>
    </source>
</evidence>
<gene>
    <name evidence="10" type="primary">mvaD</name>
    <name evidence="10" type="ORF">ISP18_16125</name>
</gene>
<dbReference type="RefSeq" id="WP_380014284.1">
    <property type="nucleotide sequence ID" value="NZ_JADIKI010000023.1"/>
</dbReference>
<evidence type="ECO:0000256" key="6">
    <source>
        <dbReference type="ARBA" id="ARBA00023098"/>
    </source>
</evidence>
<feature type="domain" description="Diphosphomevalonate decarboxylase-like N-terminal" evidence="9">
    <location>
        <begin position="8"/>
        <end position="169"/>
    </location>
</feature>
<accession>A0ABW8ILN8</accession>
<dbReference type="PIRSF" id="PIRSF015950">
    <property type="entry name" value="Mev_P_decrbx"/>
    <property type="match status" value="1"/>
</dbReference>
<keyword evidence="7 10" id="KW-0456">Lyase</keyword>
<keyword evidence="3" id="KW-0444">Lipid biosynthesis</keyword>
<keyword evidence="4" id="KW-0547">Nucleotide-binding</keyword>
<organism evidence="10 11">
    <name type="scientific">Dyella humi</name>
    <dbReference type="NCBI Taxonomy" id="1770547"/>
    <lineage>
        <taxon>Bacteria</taxon>
        <taxon>Pseudomonadati</taxon>
        <taxon>Pseudomonadota</taxon>
        <taxon>Gammaproteobacteria</taxon>
        <taxon>Lysobacterales</taxon>
        <taxon>Rhodanobacteraceae</taxon>
        <taxon>Dyella</taxon>
    </lineage>
</organism>